<sequence>MNTALKQHNKNHLRAAQLKELEILKAIDQVCRNNDIPYWLDSGTLLGAVRHGGFIPWDDDVDICIPLEDIPRFVEAAKKELPNHLFVQNKETDPTYNITYVKVRDNNSFIVEPDYDFQQPYHKGLFVDIFPTTDYPAISPKRIRKFAREYNKAYFILNRKHDYSMRSTAEFFYFGFRKLYFKLCWNLSYKFFGKGDKYGFIPSCSWFGNMHLKETIFPLKEIEFEGISLMCPNDNDTYLKDLFGDYMQLPPEEKRVGHSVFFTHDLSL</sequence>
<dbReference type="Proteomes" id="UP000249375">
    <property type="component" value="Chromosome"/>
</dbReference>
<dbReference type="GO" id="GO:0009100">
    <property type="term" value="P:glycoprotein metabolic process"/>
    <property type="evidence" value="ECO:0007669"/>
    <property type="project" value="UniProtKB-ARBA"/>
</dbReference>
<organism evidence="2 3">
    <name type="scientific">Pseudoprevotella muciniphila</name>
    <dbReference type="NCBI Taxonomy" id="2133944"/>
    <lineage>
        <taxon>Bacteria</taxon>
        <taxon>Pseudomonadati</taxon>
        <taxon>Bacteroidota</taxon>
        <taxon>Bacteroidia</taxon>
        <taxon>Bacteroidales</taxon>
        <taxon>Prevotellaceae</taxon>
        <taxon>Pseudoprevotella</taxon>
    </lineage>
</organism>
<evidence type="ECO:0000259" key="1">
    <source>
        <dbReference type="Pfam" id="PF04991"/>
    </source>
</evidence>
<evidence type="ECO:0000313" key="2">
    <source>
        <dbReference type="EMBL" id="QFQ12797.1"/>
    </source>
</evidence>
<proteinExistence type="predicted"/>
<dbReference type="RefSeq" id="WP_111898312.1">
    <property type="nucleotide sequence ID" value="NZ_CP033459.1"/>
</dbReference>
<dbReference type="OrthoDB" id="9786100at2"/>
<dbReference type="PANTHER" id="PTHR43404:SF2">
    <property type="entry name" value="LIPOPOLYSACCHARIDE CHOLINEPHOSPHOTRANSFERASE LICD"/>
    <property type="match status" value="1"/>
</dbReference>
<dbReference type="InterPro" id="IPR052942">
    <property type="entry name" value="LPS_cholinephosphotransferase"/>
</dbReference>
<evidence type="ECO:0000313" key="3">
    <source>
        <dbReference type="Proteomes" id="UP000249375"/>
    </source>
</evidence>
<name>A0A5P8E7F6_9BACT</name>
<dbReference type="AlphaFoldDB" id="A0A5P8E7F6"/>
<protein>
    <submittedName>
        <fullName evidence="2">LicD family protein</fullName>
    </submittedName>
</protein>
<keyword evidence="3" id="KW-1185">Reference proteome</keyword>
<gene>
    <name evidence="2" type="ORF">C7Y71_007070</name>
</gene>
<dbReference type="PANTHER" id="PTHR43404">
    <property type="entry name" value="LIPOPOLYSACCHARIDE CHOLINEPHOSPHOTRANSFERASE LICD"/>
    <property type="match status" value="1"/>
</dbReference>
<reference evidence="2 3" key="1">
    <citation type="submission" date="2018-11" db="EMBL/GenBank/DDBJ databases">
        <authorList>
            <person name="Na S.W."/>
            <person name="Baik M."/>
        </authorList>
    </citation>
    <scope>NUCLEOTIDE SEQUENCE [LARGE SCALE GENOMIC DNA]</scope>
    <source>
        <strain evidence="2 3">E39</strain>
    </source>
</reference>
<dbReference type="Pfam" id="PF04991">
    <property type="entry name" value="LicD"/>
    <property type="match status" value="1"/>
</dbReference>
<dbReference type="EMBL" id="CP033459">
    <property type="protein sequence ID" value="QFQ12797.1"/>
    <property type="molecule type" value="Genomic_DNA"/>
</dbReference>
<dbReference type="InterPro" id="IPR007074">
    <property type="entry name" value="LicD/FKTN/FKRP_NTP_transf"/>
</dbReference>
<feature type="domain" description="LicD/FKTN/FKRP nucleotidyltransferase" evidence="1">
    <location>
        <begin position="31"/>
        <end position="244"/>
    </location>
</feature>
<accession>A0A5P8E7F6</accession>
<dbReference type="KEGG" id="alq:C7Y71_007070"/>